<reference evidence="1" key="2">
    <citation type="submission" date="2020-11" db="EMBL/GenBank/DDBJ databases">
        <authorList>
            <person name="McCartney M.A."/>
            <person name="Auch B."/>
            <person name="Kono T."/>
            <person name="Mallez S."/>
            <person name="Becker A."/>
            <person name="Gohl D.M."/>
            <person name="Silverstein K.A.T."/>
            <person name="Koren S."/>
            <person name="Bechman K.B."/>
            <person name="Herman A."/>
            <person name="Abrahante J.E."/>
            <person name="Garbe J."/>
        </authorList>
    </citation>
    <scope>NUCLEOTIDE SEQUENCE</scope>
    <source>
        <strain evidence="1">Duluth1</strain>
        <tissue evidence="1">Whole animal</tissue>
    </source>
</reference>
<keyword evidence="2" id="KW-1185">Reference proteome</keyword>
<gene>
    <name evidence="1" type="ORF">DPMN_060440</name>
</gene>
<evidence type="ECO:0000313" key="2">
    <source>
        <dbReference type="Proteomes" id="UP000828390"/>
    </source>
</evidence>
<proteinExistence type="predicted"/>
<accession>A0A9D4C5W5</accession>
<dbReference type="Proteomes" id="UP000828390">
    <property type="component" value="Unassembled WGS sequence"/>
</dbReference>
<protein>
    <submittedName>
        <fullName evidence="1">Uncharacterized protein</fullName>
    </submittedName>
</protein>
<organism evidence="1 2">
    <name type="scientific">Dreissena polymorpha</name>
    <name type="common">Zebra mussel</name>
    <name type="synonym">Mytilus polymorpha</name>
    <dbReference type="NCBI Taxonomy" id="45954"/>
    <lineage>
        <taxon>Eukaryota</taxon>
        <taxon>Metazoa</taxon>
        <taxon>Spiralia</taxon>
        <taxon>Lophotrochozoa</taxon>
        <taxon>Mollusca</taxon>
        <taxon>Bivalvia</taxon>
        <taxon>Autobranchia</taxon>
        <taxon>Heteroconchia</taxon>
        <taxon>Euheterodonta</taxon>
        <taxon>Imparidentia</taxon>
        <taxon>Neoheterodontei</taxon>
        <taxon>Myida</taxon>
        <taxon>Dreissenoidea</taxon>
        <taxon>Dreissenidae</taxon>
        <taxon>Dreissena</taxon>
    </lineage>
</organism>
<comment type="caution">
    <text evidence="1">The sequence shown here is derived from an EMBL/GenBank/DDBJ whole genome shotgun (WGS) entry which is preliminary data.</text>
</comment>
<name>A0A9D4C5W5_DREPO</name>
<sequence>MEDISVSKVGILKLLGNLKVDKAAGPDQIRPVVLMELRHELSYFIKILFAEIPFNW</sequence>
<reference evidence="1" key="1">
    <citation type="journal article" date="2019" name="bioRxiv">
        <title>The Genome of the Zebra Mussel, Dreissena polymorpha: A Resource for Invasive Species Research.</title>
        <authorList>
            <person name="McCartney M.A."/>
            <person name="Auch B."/>
            <person name="Kono T."/>
            <person name="Mallez S."/>
            <person name="Zhang Y."/>
            <person name="Obille A."/>
            <person name="Becker A."/>
            <person name="Abrahante J.E."/>
            <person name="Garbe J."/>
            <person name="Badalamenti J.P."/>
            <person name="Herman A."/>
            <person name="Mangelson H."/>
            <person name="Liachko I."/>
            <person name="Sullivan S."/>
            <person name="Sone E.D."/>
            <person name="Koren S."/>
            <person name="Silverstein K.A.T."/>
            <person name="Beckman K.B."/>
            <person name="Gohl D.M."/>
        </authorList>
    </citation>
    <scope>NUCLEOTIDE SEQUENCE</scope>
    <source>
        <strain evidence="1">Duluth1</strain>
        <tissue evidence="1">Whole animal</tissue>
    </source>
</reference>
<dbReference type="AlphaFoldDB" id="A0A9D4C5W5"/>
<dbReference type="EMBL" id="JAIWYP010000013">
    <property type="protein sequence ID" value="KAH3717645.1"/>
    <property type="molecule type" value="Genomic_DNA"/>
</dbReference>
<evidence type="ECO:0000313" key="1">
    <source>
        <dbReference type="EMBL" id="KAH3717645.1"/>
    </source>
</evidence>